<keyword evidence="2" id="KW-0472">Membrane</keyword>
<dbReference type="Proteomes" id="UP000054988">
    <property type="component" value="Unassembled WGS sequence"/>
</dbReference>
<feature type="region of interest" description="Disordered" evidence="1">
    <location>
        <begin position="259"/>
        <end position="283"/>
    </location>
</feature>
<sequence length="283" mass="30811">MIDSQGITLIDTAVSTVKGVDYTALLKLFPLEGAILPVWRTCCGTRSCYAYSPPEEGAVLSVQPPPNRSPLSAAFTFATSGIQVVRDKLGRLKSLPSDEVAAVAAGAVCLNNLLLSGLIAFRIFTMSREVVAYLGPRARNMYRTVIAATLESGLFYSMYLGVLVTLEIVSVLEQQYLKKYGLEENYLQLSKIDALHDTRASFLRIWAPIAGITTTIIIVRVALGISLNDVKSTILTIQAAITIDEATPVIDISRQGPDLRDSLEDQSSPQETLNDIDIEARRT</sequence>
<keyword evidence="2" id="KW-0812">Transmembrane</keyword>
<proteinExistence type="predicted"/>
<accession>A0A0W0FPB8</accession>
<evidence type="ECO:0000256" key="1">
    <source>
        <dbReference type="SAM" id="MobiDB-lite"/>
    </source>
</evidence>
<dbReference type="EMBL" id="LATX01001779">
    <property type="protein sequence ID" value="KTB38157.1"/>
    <property type="molecule type" value="Genomic_DNA"/>
</dbReference>
<gene>
    <name evidence="3" type="ORF">WG66_9273</name>
</gene>
<evidence type="ECO:0000313" key="3">
    <source>
        <dbReference type="EMBL" id="KTB38157.1"/>
    </source>
</evidence>
<organism evidence="3 4">
    <name type="scientific">Moniliophthora roreri</name>
    <name type="common">Frosty pod rot fungus</name>
    <name type="synonym">Monilia roreri</name>
    <dbReference type="NCBI Taxonomy" id="221103"/>
    <lineage>
        <taxon>Eukaryota</taxon>
        <taxon>Fungi</taxon>
        <taxon>Dikarya</taxon>
        <taxon>Basidiomycota</taxon>
        <taxon>Agaricomycotina</taxon>
        <taxon>Agaricomycetes</taxon>
        <taxon>Agaricomycetidae</taxon>
        <taxon>Agaricales</taxon>
        <taxon>Marasmiineae</taxon>
        <taxon>Marasmiaceae</taxon>
        <taxon>Moniliophthora</taxon>
    </lineage>
</organism>
<reference evidence="3 4" key="1">
    <citation type="submission" date="2015-12" db="EMBL/GenBank/DDBJ databases">
        <title>Draft genome sequence of Moniliophthora roreri, the causal agent of frosty pod rot of cacao.</title>
        <authorList>
            <person name="Aime M.C."/>
            <person name="Diaz-Valderrama J.R."/>
            <person name="Kijpornyongpan T."/>
            <person name="Phillips-Mora W."/>
        </authorList>
    </citation>
    <scope>NUCLEOTIDE SEQUENCE [LARGE SCALE GENOMIC DNA]</scope>
    <source>
        <strain evidence="3 4">MCA 2952</strain>
    </source>
</reference>
<name>A0A0W0FPB8_MONRR</name>
<evidence type="ECO:0000256" key="2">
    <source>
        <dbReference type="SAM" id="Phobius"/>
    </source>
</evidence>
<keyword evidence="2" id="KW-1133">Transmembrane helix</keyword>
<feature type="transmembrane region" description="Helical" evidence="2">
    <location>
        <begin position="145"/>
        <end position="172"/>
    </location>
</feature>
<comment type="caution">
    <text evidence="3">The sequence shown here is derived from an EMBL/GenBank/DDBJ whole genome shotgun (WGS) entry which is preliminary data.</text>
</comment>
<feature type="transmembrane region" description="Helical" evidence="2">
    <location>
        <begin position="100"/>
        <end position="124"/>
    </location>
</feature>
<protein>
    <submittedName>
        <fullName evidence="3">Uncharacterized protein</fullName>
    </submittedName>
</protein>
<dbReference type="AlphaFoldDB" id="A0A0W0FPB8"/>
<feature type="transmembrane region" description="Helical" evidence="2">
    <location>
        <begin position="205"/>
        <end position="223"/>
    </location>
</feature>
<evidence type="ECO:0000313" key="4">
    <source>
        <dbReference type="Proteomes" id="UP000054988"/>
    </source>
</evidence>